<reference evidence="1 2" key="1">
    <citation type="journal article" date="2016" name="Plant Pathol.">
        <title>Genetic characterization of strains named as Xanthomonas axonopodis pv. dieffenbachiae leads to a taxonomic revision of the X. axonopodis species complex.</title>
        <authorList>
            <person name="Constantin E.C."/>
            <person name="Cleenwerck I."/>
            <person name="Maes M."/>
            <person name="Baeyen S."/>
            <person name="Van Malderghem C."/>
            <person name="De Vos P."/>
            <person name="Cottyn B."/>
        </authorList>
    </citation>
    <scope>NUCLEOTIDE SEQUENCE [LARGE SCALE GENOMIC DNA]</scope>
    <source>
        <strain evidence="1 2">LMG 25940</strain>
    </source>
</reference>
<dbReference type="Proteomes" id="UP000050546">
    <property type="component" value="Unassembled WGS sequence"/>
</dbReference>
<gene>
    <name evidence="1" type="ORF">IM53_021340</name>
</gene>
<dbReference type="EMBL" id="JPYI02000100">
    <property type="protein sequence ID" value="OQP73915.1"/>
    <property type="molecule type" value="Genomic_DNA"/>
</dbReference>
<proteinExistence type="predicted"/>
<accession>A0A1V9GTI9</accession>
<organism evidence="1 2">
    <name type="scientific">Xanthomonas phaseoli pv. dieffenbachiae</name>
    <dbReference type="NCBI Taxonomy" id="92828"/>
    <lineage>
        <taxon>Bacteria</taxon>
        <taxon>Pseudomonadati</taxon>
        <taxon>Pseudomonadota</taxon>
        <taxon>Gammaproteobacteria</taxon>
        <taxon>Lysobacterales</taxon>
        <taxon>Lysobacteraceae</taxon>
        <taxon>Xanthomonas</taxon>
    </lineage>
</organism>
<name>A0A1V9GTI9_9XANT</name>
<dbReference type="RefSeq" id="WP_057678687.1">
    <property type="nucleotide sequence ID" value="NZ_CP041380.1"/>
</dbReference>
<dbReference type="AlphaFoldDB" id="A0A1V9GTI9"/>
<evidence type="ECO:0000313" key="2">
    <source>
        <dbReference type="Proteomes" id="UP000050546"/>
    </source>
</evidence>
<dbReference type="GeneID" id="93993475"/>
<reference evidence="2" key="2">
    <citation type="journal article" date="2017" name="Plant Pathol.">
        <title>Pathogenicity and virulence gene content of Xanthomonas strains infecting Araceae, formerly known as Xanthomonas axonopodis pv. dieffenbachiae.</title>
        <authorList>
            <person name="Constantin E.C."/>
            <person name="Haegeman A."/>
            <person name="Van Vaerenbergh J."/>
            <person name="Baeyen S."/>
            <person name="Van Malderghem C."/>
            <person name="Maes M."/>
            <person name="Cottyn B."/>
        </authorList>
    </citation>
    <scope>NUCLEOTIDE SEQUENCE [LARGE SCALE GENOMIC DNA]</scope>
    <source>
        <strain evidence="2">LMG 25940</strain>
    </source>
</reference>
<comment type="caution">
    <text evidence="1">The sequence shown here is derived from an EMBL/GenBank/DDBJ whole genome shotgun (WGS) entry which is preliminary data.</text>
</comment>
<protein>
    <submittedName>
        <fullName evidence="1">Uncharacterized protein</fullName>
    </submittedName>
</protein>
<sequence length="59" mass="6729">MSACPCAAAPVQPLQWERPVLLEKWQVQQVLRWPRALLVPPGHRPRQAPVPWERSAPAQ</sequence>
<evidence type="ECO:0000313" key="1">
    <source>
        <dbReference type="EMBL" id="OQP73915.1"/>
    </source>
</evidence>